<keyword evidence="9 10" id="KW-0472">Membrane</keyword>
<keyword evidence="6 10" id="KW-0812">Transmembrane</keyword>
<feature type="transmembrane region" description="Helical" evidence="10">
    <location>
        <begin position="793"/>
        <end position="814"/>
    </location>
</feature>
<dbReference type="KEGG" id="qsa:O6P43_027833"/>
<comment type="pathway">
    <text evidence="3">Protein modification; protein ubiquitination.</text>
</comment>
<protein>
    <recommendedName>
        <fullName evidence="4">RING-type E3 ubiquitin transferase</fullName>
        <ecNumber evidence="4">2.3.2.27</ecNumber>
    </recommendedName>
</protein>
<evidence type="ECO:0000256" key="10">
    <source>
        <dbReference type="SAM" id="Phobius"/>
    </source>
</evidence>
<feature type="domain" description="SWEET-like" evidence="11">
    <location>
        <begin position="656"/>
        <end position="943"/>
    </location>
</feature>
<organism evidence="13 14">
    <name type="scientific">Quillaja saponaria</name>
    <name type="common">Soap bark tree</name>
    <dbReference type="NCBI Taxonomy" id="32244"/>
    <lineage>
        <taxon>Eukaryota</taxon>
        <taxon>Viridiplantae</taxon>
        <taxon>Streptophyta</taxon>
        <taxon>Embryophyta</taxon>
        <taxon>Tracheophyta</taxon>
        <taxon>Spermatophyta</taxon>
        <taxon>Magnoliopsida</taxon>
        <taxon>eudicotyledons</taxon>
        <taxon>Gunneridae</taxon>
        <taxon>Pentapetalae</taxon>
        <taxon>rosids</taxon>
        <taxon>fabids</taxon>
        <taxon>Fabales</taxon>
        <taxon>Quillajaceae</taxon>
        <taxon>Quillaja</taxon>
    </lineage>
</organism>
<keyword evidence="5" id="KW-0808">Transferase</keyword>
<evidence type="ECO:0000256" key="8">
    <source>
        <dbReference type="ARBA" id="ARBA00022989"/>
    </source>
</evidence>
<feature type="transmembrane region" description="Helical" evidence="10">
    <location>
        <begin position="668"/>
        <end position="689"/>
    </location>
</feature>
<dbReference type="InterPro" id="IPR057425">
    <property type="entry name" value="DUF2921_N"/>
</dbReference>
<feature type="domain" description="DUF2921" evidence="12">
    <location>
        <begin position="243"/>
        <end position="432"/>
    </location>
</feature>
<dbReference type="PANTHER" id="PTHR33389:SF4">
    <property type="entry name" value="PII, URIDYLYLTRANSFERASE (DUF2921)"/>
    <property type="match status" value="1"/>
</dbReference>
<feature type="domain" description="DUF2921" evidence="12">
    <location>
        <begin position="472"/>
        <end position="644"/>
    </location>
</feature>
<evidence type="ECO:0000313" key="13">
    <source>
        <dbReference type="EMBL" id="KAJ7951848.1"/>
    </source>
</evidence>
<dbReference type="AlphaFoldDB" id="A0AAD7L5Y3"/>
<evidence type="ECO:0000256" key="6">
    <source>
        <dbReference type="ARBA" id="ARBA00022692"/>
    </source>
</evidence>
<keyword evidence="8 10" id="KW-1133">Transmembrane helix</keyword>
<comment type="caution">
    <text evidence="13">The sequence shown here is derived from an EMBL/GenBank/DDBJ whole genome shotgun (WGS) entry which is preliminary data.</text>
</comment>
<proteinExistence type="predicted"/>
<dbReference type="InterPro" id="IPR021319">
    <property type="entry name" value="DUF2921"/>
</dbReference>
<dbReference type="EC" id="2.3.2.27" evidence="4"/>
<dbReference type="Pfam" id="PF11145">
    <property type="entry name" value="DUF2921"/>
    <property type="match status" value="1"/>
</dbReference>
<dbReference type="GO" id="GO:0061630">
    <property type="term" value="F:ubiquitin protein ligase activity"/>
    <property type="evidence" value="ECO:0007669"/>
    <property type="project" value="UniProtKB-EC"/>
</dbReference>
<evidence type="ECO:0000256" key="5">
    <source>
        <dbReference type="ARBA" id="ARBA00022679"/>
    </source>
</evidence>
<keyword evidence="7" id="KW-0833">Ubl conjugation pathway</keyword>
<name>A0AAD7L5Y3_QUISA</name>
<comment type="subcellular location">
    <subcellularLocation>
        <location evidence="2">Endomembrane system</location>
        <topology evidence="2">Multi-pass membrane protein</topology>
    </subcellularLocation>
</comment>
<evidence type="ECO:0000256" key="2">
    <source>
        <dbReference type="ARBA" id="ARBA00004127"/>
    </source>
</evidence>
<dbReference type="GO" id="GO:0012505">
    <property type="term" value="C:endomembrane system"/>
    <property type="evidence" value="ECO:0007669"/>
    <property type="project" value="UniProtKB-SubCell"/>
</dbReference>
<reference evidence="13" key="1">
    <citation type="journal article" date="2023" name="Science">
        <title>Elucidation of the pathway for biosynthesis of saponin adjuvants from the soapbark tree.</title>
        <authorList>
            <person name="Reed J."/>
            <person name="Orme A."/>
            <person name="El-Demerdash A."/>
            <person name="Owen C."/>
            <person name="Martin L.B.B."/>
            <person name="Misra R.C."/>
            <person name="Kikuchi S."/>
            <person name="Rejzek M."/>
            <person name="Martin A.C."/>
            <person name="Harkess A."/>
            <person name="Leebens-Mack J."/>
            <person name="Louveau T."/>
            <person name="Stephenson M.J."/>
            <person name="Osbourn A."/>
        </authorList>
    </citation>
    <scope>NUCLEOTIDE SEQUENCE</scope>
    <source>
        <strain evidence="13">S10</strain>
    </source>
</reference>
<evidence type="ECO:0000256" key="9">
    <source>
        <dbReference type="ARBA" id="ARBA00023136"/>
    </source>
</evidence>
<dbReference type="EMBL" id="JARAOO010000011">
    <property type="protein sequence ID" value="KAJ7951848.1"/>
    <property type="molecule type" value="Genomic_DNA"/>
</dbReference>
<feature type="domain" description="DUF2921" evidence="12">
    <location>
        <begin position="9"/>
        <end position="223"/>
    </location>
</feature>
<evidence type="ECO:0000256" key="7">
    <source>
        <dbReference type="ARBA" id="ARBA00022786"/>
    </source>
</evidence>
<feature type="transmembrane region" description="Helical" evidence="10">
    <location>
        <begin position="743"/>
        <end position="766"/>
    </location>
</feature>
<evidence type="ECO:0000256" key="1">
    <source>
        <dbReference type="ARBA" id="ARBA00000900"/>
    </source>
</evidence>
<dbReference type="PANTHER" id="PTHR33389">
    <property type="entry name" value="FAMILY PROTEIN, PUTATIVE (DUF2921)-RELATED"/>
    <property type="match status" value="1"/>
</dbReference>
<gene>
    <name evidence="13" type="ORF">O6P43_027833</name>
</gene>
<evidence type="ECO:0000259" key="11">
    <source>
        <dbReference type="Pfam" id="PF11145"/>
    </source>
</evidence>
<feature type="transmembrane region" description="Helical" evidence="10">
    <location>
        <begin position="701"/>
        <end position="723"/>
    </location>
</feature>
<dbReference type="Proteomes" id="UP001163823">
    <property type="component" value="Chromosome 11"/>
</dbReference>
<accession>A0AAD7L5Y3</accession>
<evidence type="ECO:0000313" key="14">
    <source>
        <dbReference type="Proteomes" id="UP001163823"/>
    </source>
</evidence>
<dbReference type="Pfam" id="PF25333">
    <property type="entry name" value="DUF2921_N"/>
    <property type="match status" value="3"/>
</dbReference>
<evidence type="ECO:0000259" key="12">
    <source>
        <dbReference type="Pfam" id="PF25333"/>
    </source>
</evidence>
<sequence length="995" mass="112431">MIESMKLRKKCASVLSSATELKPENSKVYSIKEELFFVNGDWREDASKYPIMPFDDRYSSVNFSEARTPLNLVSFWITDIDRAHQSKKSVSVNGFLVMGITRDGSFAHNPFDGIPQFQIWPSQSQLPIAFQGLYTESKKNGGEWVICLLGNTMLPTREADPANPWEWMKASGQSFNQPPLSEDDQILLVLHYPMTFTLTNRMIHGELRSLNPESNPKYFDMVHISSQLGKSADYEFGSKSIISKACDPYPYPANLTNGGIDIYKGLRFCEILEDITPGQAFTIVPNWRCNKTDEFCSKLGPFGSDKGIKDTGGGFRDVRLYIQNVKCEQATARGNSSSARVSAVFRAVSPSENVYNAAKRSGVSNMTLSAEGVWKSSSGQLCMIGCLGFIDAEGSSCNSRICLYIPTSFSIKQRSIIFGSVYPVNNDSAYFPLSFEKLVQPSELWNYFKSSRPNYSYSKLDLAGTILEKNEPFSFGTVIKKSLLVFPKLEDAEAYEVSLSLLSEDLSFHISGLPDPICNTPAPKVVEEDTPYSPKAEYTEKQLLMNVSAQLSLTGKAYTNFSTLFLEGLYDPHTGKMYLVGCRDVRASWKILFDSQDLEAGLDCLIKVVVSYPPTTASWLVNPTVGISIASRRTEDDPLHFKTLKLQTFPLTYRKQREDILSRRGFEGILRILTLSLAIGCISSQLFYVKYNADSLPYISLVMLGIQALGYSVPLVTGAEALFKRVASESYDVSSYNLESSQWIHIIDYTVKLLVMLSLLLTLRLCQKVWRSRIRLLTRASLEPRRVPSDKRVLLSTLTIHVIGYIIVLILHSAKAGQRPLPTKKYSVVREDSRMLWEWETELEEYVGLIQDFFLLPQIIGNFVWQIDCKPLRNLYFIGITVVRLLPHIYDYIQSPVPNPYLSENYEFVNPNFDFYSKFGDISIPVTAIVLALTVYIQQRWSYDKLTQTLMFGRHRLLPQYSRMYERVPSKPYEAELVSDVNSTAANEKDNGDAE</sequence>
<comment type="catalytic activity">
    <reaction evidence="1">
        <text>S-ubiquitinyl-[E2 ubiquitin-conjugating enzyme]-L-cysteine + [acceptor protein]-L-lysine = [E2 ubiquitin-conjugating enzyme]-L-cysteine + N(6)-ubiquitinyl-[acceptor protein]-L-lysine.</text>
        <dbReference type="EC" id="2.3.2.27"/>
    </reaction>
</comment>
<evidence type="ECO:0000256" key="4">
    <source>
        <dbReference type="ARBA" id="ARBA00012483"/>
    </source>
</evidence>
<evidence type="ECO:0000256" key="3">
    <source>
        <dbReference type="ARBA" id="ARBA00004906"/>
    </source>
</evidence>
<keyword evidence="14" id="KW-1185">Reference proteome</keyword>